<name>A0A6A5RLS3_9PLEO</name>
<sequence>MPCCVAAERQYGEPQSEVDAVQQQQQLRITPGTSHLRTHAFLQLSSTCCGGEPPISSSSERFQRANDKIPDFVKVLASKGIISHVNLVLTKLMRLGRLFGEPTCYLEPFSLPLMGVVHLPAEYRDWESSTGNARRCN</sequence>
<gene>
    <name evidence="1" type="ORF">M421DRAFT_150679</name>
</gene>
<dbReference type="AlphaFoldDB" id="A0A6A5RLS3"/>
<dbReference type="GeneID" id="54345217"/>
<dbReference type="OrthoDB" id="408743at2759"/>
<evidence type="ECO:0000313" key="2">
    <source>
        <dbReference type="Proteomes" id="UP000800082"/>
    </source>
</evidence>
<evidence type="ECO:0000313" key="1">
    <source>
        <dbReference type="EMBL" id="KAF1928609.1"/>
    </source>
</evidence>
<proteinExistence type="predicted"/>
<organism evidence="1 2">
    <name type="scientific">Didymella exigua CBS 183.55</name>
    <dbReference type="NCBI Taxonomy" id="1150837"/>
    <lineage>
        <taxon>Eukaryota</taxon>
        <taxon>Fungi</taxon>
        <taxon>Dikarya</taxon>
        <taxon>Ascomycota</taxon>
        <taxon>Pezizomycotina</taxon>
        <taxon>Dothideomycetes</taxon>
        <taxon>Pleosporomycetidae</taxon>
        <taxon>Pleosporales</taxon>
        <taxon>Pleosporineae</taxon>
        <taxon>Didymellaceae</taxon>
        <taxon>Didymella</taxon>
    </lineage>
</organism>
<dbReference type="EMBL" id="ML978968">
    <property type="protein sequence ID" value="KAF1928609.1"/>
    <property type="molecule type" value="Genomic_DNA"/>
</dbReference>
<accession>A0A6A5RLS3</accession>
<dbReference type="Proteomes" id="UP000800082">
    <property type="component" value="Unassembled WGS sequence"/>
</dbReference>
<protein>
    <submittedName>
        <fullName evidence="1">Uncharacterized protein</fullName>
    </submittedName>
</protein>
<dbReference type="RefSeq" id="XP_033448857.1">
    <property type="nucleotide sequence ID" value="XM_033587571.1"/>
</dbReference>
<reference evidence="1" key="1">
    <citation type="journal article" date="2020" name="Stud. Mycol.">
        <title>101 Dothideomycetes genomes: a test case for predicting lifestyles and emergence of pathogens.</title>
        <authorList>
            <person name="Haridas S."/>
            <person name="Albert R."/>
            <person name="Binder M."/>
            <person name="Bloem J."/>
            <person name="Labutti K."/>
            <person name="Salamov A."/>
            <person name="Andreopoulos B."/>
            <person name="Baker S."/>
            <person name="Barry K."/>
            <person name="Bills G."/>
            <person name="Bluhm B."/>
            <person name="Cannon C."/>
            <person name="Castanera R."/>
            <person name="Culley D."/>
            <person name="Daum C."/>
            <person name="Ezra D."/>
            <person name="Gonzalez J."/>
            <person name="Henrissat B."/>
            <person name="Kuo A."/>
            <person name="Liang C."/>
            <person name="Lipzen A."/>
            <person name="Lutzoni F."/>
            <person name="Magnuson J."/>
            <person name="Mondo S."/>
            <person name="Nolan M."/>
            <person name="Ohm R."/>
            <person name="Pangilinan J."/>
            <person name="Park H.-J."/>
            <person name="Ramirez L."/>
            <person name="Alfaro M."/>
            <person name="Sun H."/>
            <person name="Tritt A."/>
            <person name="Yoshinaga Y."/>
            <person name="Zwiers L.-H."/>
            <person name="Turgeon B."/>
            <person name="Goodwin S."/>
            <person name="Spatafora J."/>
            <person name="Crous P."/>
            <person name="Grigoriev I."/>
        </authorList>
    </citation>
    <scope>NUCLEOTIDE SEQUENCE</scope>
    <source>
        <strain evidence="1">CBS 183.55</strain>
    </source>
</reference>
<keyword evidence="2" id="KW-1185">Reference proteome</keyword>